<evidence type="ECO:0000259" key="8">
    <source>
        <dbReference type="Pfam" id="PF10502"/>
    </source>
</evidence>
<evidence type="ECO:0000313" key="9">
    <source>
        <dbReference type="EMBL" id="MQA37397.1"/>
    </source>
</evidence>
<comment type="caution">
    <text evidence="9">The sequence shown here is derived from an EMBL/GenBank/DDBJ whole genome shotgun (WGS) entry which is preliminary data.</text>
</comment>
<evidence type="ECO:0000256" key="7">
    <source>
        <dbReference type="RuleBase" id="RU362042"/>
    </source>
</evidence>
<sequence length="227" mass="24990">MKNWARANKGFLLFLMLFGIFRTAIADWNPIPSASMHPNLLEGDVVFVNRLAYNVKVPLTDVVIGTTGEPQRGDIVTFSSPKDGTRLIKRVIALPGDRVEMRNERLVINGQQASYAPLGHGTETVKGLGDLAALHIGETIADARAHSIQLMPEVQARRDFAPVTVPAGQYMMLGDNRDNSEDSRYIGLVPRALLIGRAERVLASADITGNWHPRTERFGMSLYKTAP</sequence>
<dbReference type="CDD" id="cd06530">
    <property type="entry name" value="S26_SPase_I"/>
    <property type="match status" value="1"/>
</dbReference>
<feature type="domain" description="Peptidase S26" evidence="8">
    <location>
        <begin position="10"/>
        <end position="200"/>
    </location>
</feature>
<dbReference type="InterPro" id="IPR000223">
    <property type="entry name" value="Pept_S26A_signal_pept_1"/>
</dbReference>
<comment type="similarity">
    <text evidence="2 7">Belongs to the peptidase S26 family.</text>
</comment>
<evidence type="ECO:0000256" key="3">
    <source>
        <dbReference type="ARBA" id="ARBA00013208"/>
    </source>
</evidence>
<comment type="subcellular location">
    <subcellularLocation>
        <location evidence="7">Membrane</location>
        <topology evidence="7">Single-pass type II membrane protein</topology>
    </subcellularLocation>
</comment>
<dbReference type="NCBIfam" id="TIGR02227">
    <property type="entry name" value="sigpep_I_bact"/>
    <property type="match status" value="1"/>
</dbReference>
<dbReference type="RefSeq" id="WP_152836779.1">
    <property type="nucleotide sequence ID" value="NZ_WHUG01000002.1"/>
</dbReference>
<dbReference type="GO" id="GO:0016020">
    <property type="term" value="C:membrane"/>
    <property type="evidence" value="ECO:0007669"/>
    <property type="project" value="UniProtKB-SubCell"/>
</dbReference>
<reference evidence="9 10" key="1">
    <citation type="submission" date="2019-10" db="EMBL/GenBank/DDBJ databases">
        <title>Two novel species isolated from a subtropical stream in China.</title>
        <authorList>
            <person name="Lu H."/>
        </authorList>
    </citation>
    <scope>NUCLEOTIDE SEQUENCE [LARGE SCALE GENOMIC DNA]</scope>
    <source>
        <strain evidence="9 10">FT29W</strain>
    </source>
</reference>
<dbReference type="EMBL" id="WHUG01000002">
    <property type="protein sequence ID" value="MQA37397.1"/>
    <property type="molecule type" value="Genomic_DNA"/>
</dbReference>
<evidence type="ECO:0000256" key="6">
    <source>
        <dbReference type="PIRSR" id="PIRSR600223-1"/>
    </source>
</evidence>
<feature type="active site" evidence="6">
    <location>
        <position position="89"/>
    </location>
</feature>
<name>A0A6A7MXB6_9BURK</name>
<keyword evidence="7" id="KW-0645">Protease</keyword>
<dbReference type="EC" id="3.4.21.89" evidence="3 7"/>
<evidence type="ECO:0000256" key="5">
    <source>
        <dbReference type="ARBA" id="ARBA00022801"/>
    </source>
</evidence>
<accession>A0A6A7MXB6</accession>
<keyword evidence="10" id="KW-1185">Reference proteome</keyword>
<dbReference type="PANTHER" id="PTHR43390:SF1">
    <property type="entry name" value="CHLOROPLAST PROCESSING PEPTIDASE"/>
    <property type="match status" value="1"/>
</dbReference>
<gene>
    <name evidence="9" type="primary">lepB</name>
    <name evidence="9" type="ORF">GEV02_04485</name>
</gene>
<dbReference type="PRINTS" id="PR00727">
    <property type="entry name" value="LEADERPTASE"/>
</dbReference>
<dbReference type="InterPro" id="IPR019758">
    <property type="entry name" value="Pept_S26A_signal_pept_1_CS"/>
</dbReference>
<evidence type="ECO:0000256" key="1">
    <source>
        <dbReference type="ARBA" id="ARBA00000677"/>
    </source>
</evidence>
<dbReference type="InterPro" id="IPR019533">
    <property type="entry name" value="Peptidase_S26"/>
</dbReference>
<proteinExistence type="inferred from homology"/>
<dbReference type="PANTHER" id="PTHR43390">
    <property type="entry name" value="SIGNAL PEPTIDASE I"/>
    <property type="match status" value="1"/>
</dbReference>
<dbReference type="GO" id="GO:0010027">
    <property type="term" value="P:thylakoid membrane organization"/>
    <property type="evidence" value="ECO:0007669"/>
    <property type="project" value="TreeGrafter"/>
</dbReference>
<dbReference type="PROSITE" id="PS00761">
    <property type="entry name" value="SPASE_I_3"/>
    <property type="match status" value="1"/>
</dbReference>
<dbReference type="GO" id="GO:0004252">
    <property type="term" value="F:serine-type endopeptidase activity"/>
    <property type="evidence" value="ECO:0007669"/>
    <property type="project" value="InterPro"/>
</dbReference>
<feature type="active site" evidence="6">
    <location>
        <position position="35"/>
    </location>
</feature>
<organism evidence="9 10">
    <name type="scientific">Rugamonas aquatica</name>
    <dbReference type="NCBI Taxonomy" id="2743357"/>
    <lineage>
        <taxon>Bacteria</taxon>
        <taxon>Pseudomonadati</taxon>
        <taxon>Pseudomonadota</taxon>
        <taxon>Betaproteobacteria</taxon>
        <taxon>Burkholderiales</taxon>
        <taxon>Oxalobacteraceae</taxon>
        <taxon>Telluria group</taxon>
        <taxon>Rugamonas</taxon>
    </lineage>
</organism>
<dbReference type="PROSITE" id="PS00760">
    <property type="entry name" value="SPASE_I_2"/>
    <property type="match status" value="1"/>
</dbReference>
<dbReference type="AlphaFoldDB" id="A0A6A7MXB6"/>
<dbReference type="InterPro" id="IPR019757">
    <property type="entry name" value="Pept_S26A_signal_pept_1_Lys-AS"/>
</dbReference>
<comment type="catalytic activity">
    <reaction evidence="1 7">
        <text>Cleavage of hydrophobic, N-terminal signal or leader sequences from secreted and periplasmic proteins.</text>
        <dbReference type="EC" id="3.4.21.89"/>
    </reaction>
</comment>
<dbReference type="SUPFAM" id="SSF51306">
    <property type="entry name" value="LexA/Signal peptidase"/>
    <property type="match status" value="1"/>
</dbReference>
<dbReference type="GO" id="GO:0006465">
    <property type="term" value="P:signal peptide processing"/>
    <property type="evidence" value="ECO:0007669"/>
    <property type="project" value="InterPro"/>
</dbReference>
<dbReference type="GO" id="GO:0009003">
    <property type="term" value="F:signal peptidase activity"/>
    <property type="evidence" value="ECO:0007669"/>
    <property type="project" value="UniProtKB-EC"/>
</dbReference>
<evidence type="ECO:0000256" key="2">
    <source>
        <dbReference type="ARBA" id="ARBA00009370"/>
    </source>
</evidence>
<dbReference type="InterPro" id="IPR036286">
    <property type="entry name" value="LexA/Signal_pep-like_sf"/>
</dbReference>
<dbReference type="Gene3D" id="2.10.109.10">
    <property type="entry name" value="Umud Fragment, subunit A"/>
    <property type="match status" value="1"/>
</dbReference>
<protein>
    <recommendedName>
        <fullName evidence="4 7">Signal peptidase I</fullName>
        <ecNumber evidence="3 7">3.4.21.89</ecNumber>
    </recommendedName>
</protein>
<evidence type="ECO:0000313" key="10">
    <source>
        <dbReference type="Proteomes" id="UP000440498"/>
    </source>
</evidence>
<evidence type="ECO:0000256" key="4">
    <source>
        <dbReference type="ARBA" id="ARBA00019232"/>
    </source>
</evidence>
<keyword evidence="5 7" id="KW-0378">Hydrolase</keyword>
<dbReference type="Pfam" id="PF10502">
    <property type="entry name" value="Peptidase_S26"/>
    <property type="match status" value="1"/>
</dbReference>
<dbReference type="Proteomes" id="UP000440498">
    <property type="component" value="Unassembled WGS sequence"/>
</dbReference>